<organism evidence="2 3">
    <name type="scientific">Allochromatium warmingii</name>
    <name type="common">Chromatium warmingii</name>
    <dbReference type="NCBI Taxonomy" id="61595"/>
    <lineage>
        <taxon>Bacteria</taxon>
        <taxon>Pseudomonadati</taxon>
        <taxon>Pseudomonadota</taxon>
        <taxon>Gammaproteobacteria</taxon>
        <taxon>Chromatiales</taxon>
        <taxon>Chromatiaceae</taxon>
        <taxon>Allochromatium</taxon>
    </lineage>
</organism>
<dbReference type="Pfam" id="PF07254">
    <property type="entry name" value="Cpta_toxin"/>
    <property type="match status" value="1"/>
</dbReference>
<keyword evidence="1" id="KW-1133">Transmembrane helix</keyword>
<dbReference type="RefSeq" id="WP_091331371.1">
    <property type="nucleotide sequence ID" value="NZ_FNOW01000001.1"/>
</dbReference>
<dbReference type="AlphaFoldDB" id="A0A1H3AN18"/>
<keyword evidence="3" id="KW-1185">Reference proteome</keyword>
<accession>A0A1H3AN18</accession>
<dbReference type="STRING" id="61595.SAMN05421644_10146"/>
<evidence type="ECO:0000313" key="2">
    <source>
        <dbReference type="EMBL" id="SDX30995.1"/>
    </source>
</evidence>
<dbReference type="Proteomes" id="UP000198672">
    <property type="component" value="Unassembled WGS sequence"/>
</dbReference>
<evidence type="ECO:0000256" key="1">
    <source>
        <dbReference type="SAM" id="Phobius"/>
    </source>
</evidence>
<protein>
    <submittedName>
        <fullName evidence="2">Toxin CptA</fullName>
    </submittedName>
</protein>
<dbReference type="OrthoDB" id="5772185at2"/>
<name>A0A1H3AN18_ALLWA</name>
<keyword evidence="1" id="KW-0812">Transmembrane</keyword>
<dbReference type="EMBL" id="FNOW01000001">
    <property type="protein sequence ID" value="SDX30995.1"/>
    <property type="molecule type" value="Genomic_DNA"/>
</dbReference>
<proteinExistence type="predicted"/>
<dbReference type="InterPro" id="IPR009883">
    <property type="entry name" value="YgfX"/>
</dbReference>
<gene>
    <name evidence="2" type="ORF">SAMN05421644_10146</name>
</gene>
<evidence type="ECO:0000313" key="3">
    <source>
        <dbReference type="Proteomes" id="UP000198672"/>
    </source>
</evidence>
<sequence length="153" mass="17198">MSTPRTYPPLVLEPRVSRWLLGVALIIALLALAVTAVLPLGWLRLPLTGIVFISAWWTLWCDVLGRAPVSIQSATWESTGYWVLQHVSGYTCTARLATTTFFSPVGVALVFIIEESWWRRRTLALAPDSLDANTLRRLRQRLRLAGARIERDA</sequence>
<feature type="transmembrane region" description="Helical" evidence="1">
    <location>
        <begin position="20"/>
        <end position="40"/>
    </location>
</feature>
<reference evidence="3" key="1">
    <citation type="submission" date="2016-10" db="EMBL/GenBank/DDBJ databases">
        <authorList>
            <person name="Varghese N."/>
            <person name="Submissions S."/>
        </authorList>
    </citation>
    <scope>NUCLEOTIDE SEQUENCE [LARGE SCALE GENOMIC DNA]</scope>
    <source>
        <strain evidence="3">DSM 173</strain>
    </source>
</reference>
<keyword evidence="1" id="KW-0472">Membrane</keyword>
<feature type="transmembrane region" description="Helical" evidence="1">
    <location>
        <begin position="87"/>
        <end position="113"/>
    </location>
</feature>